<organism evidence="6 7">
    <name type="scientific">Pararhizobium antarcticum</name>
    <dbReference type="NCBI Taxonomy" id="1798805"/>
    <lineage>
        <taxon>Bacteria</taxon>
        <taxon>Pseudomonadati</taxon>
        <taxon>Pseudomonadota</taxon>
        <taxon>Alphaproteobacteria</taxon>
        <taxon>Hyphomicrobiales</taxon>
        <taxon>Rhizobiaceae</taxon>
        <taxon>Rhizobium/Agrobacterium group</taxon>
        <taxon>Pararhizobium</taxon>
    </lineage>
</organism>
<dbReference type="EMBL" id="LSRP01000076">
    <property type="protein sequence ID" value="OJF98317.1"/>
    <property type="molecule type" value="Genomic_DNA"/>
</dbReference>
<protein>
    <recommendedName>
        <fullName evidence="5">O-GlcNAc transferase C-terminal domain-containing protein</fullName>
    </recommendedName>
</protein>
<dbReference type="Gene3D" id="3.40.50.11380">
    <property type="match status" value="1"/>
</dbReference>
<evidence type="ECO:0000256" key="2">
    <source>
        <dbReference type="ARBA" id="ARBA00022679"/>
    </source>
</evidence>
<proteinExistence type="predicted"/>
<dbReference type="OrthoDB" id="146908at2"/>
<dbReference type="InterPro" id="IPR029489">
    <property type="entry name" value="OGT/SEC/SPY_C"/>
</dbReference>
<name>A0A657LVD1_9HYPH</name>
<comment type="caution">
    <text evidence="6">The sequence shown here is derived from an EMBL/GenBank/DDBJ whole genome shotgun (WGS) entry which is preliminary data.</text>
</comment>
<dbReference type="InterPro" id="IPR037919">
    <property type="entry name" value="OGT"/>
</dbReference>
<dbReference type="Gene3D" id="3.40.50.2000">
    <property type="entry name" value="Glycogen Phosphorylase B"/>
    <property type="match status" value="1"/>
</dbReference>
<dbReference type="GO" id="GO:0006493">
    <property type="term" value="P:protein O-linked glycosylation"/>
    <property type="evidence" value="ECO:0007669"/>
    <property type="project" value="InterPro"/>
</dbReference>
<dbReference type="Gene3D" id="1.25.40.10">
    <property type="entry name" value="Tetratricopeptide repeat domain"/>
    <property type="match status" value="1"/>
</dbReference>
<dbReference type="PANTHER" id="PTHR44366">
    <property type="entry name" value="UDP-N-ACETYLGLUCOSAMINE--PEPTIDE N-ACETYLGLUCOSAMINYLTRANSFERASE 110 KDA SUBUNIT"/>
    <property type="match status" value="1"/>
</dbReference>
<feature type="domain" description="O-GlcNAc transferase C-terminal" evidence="5">
    <location>
        <begin position="186"/>
        <end position="343"/>
    </location>
</feature>
<evidence type="ECO:0000256" key="3">
    <source>
        <dbReference type="ARBA" id="ARBA00022737"/>
    </source>
</evidence>
<dbReference type="GO" id="GO:0097363">
    <property type="term" value="F:protein O-acetylglucosaminyltransferase activity"/>
    <property type="evidence" value="ECO:0007669"/>
    <property type="project" value="TreeGrafter"/>
</dbReference>
<evidence type="ECO:0000256" key="4">
    <source>
        <dbReference type="ARBA" id="ARBA00022803"/>
    </source>
</evidence>
<gene>
    <name evidence="6" type="ORF">AX760_14505</name>
</gene>
<accession>A0A657LVD1</accession>
<reference evidence="6 7" key="1">
    <citation type="submission" date="2016-02" db="EMBL/GenBank/DDBJ databases">
        <title>Genome sequencing of a beta-galactosidase producing bacteria Rhizobium sp. 59.</title>
        <authorList>
            <person name="Wang D."/>
            <person name="Kot W."/>
            <person name="Qin Y."/>
            <person name="Hansen L."/>
            <person name="Naqvi K."/>
            <person name="Rensing C."/>
        </authorList>
    </citation>
    <scope>NUCLEOTIDE SEQUENCE [LARGE SCALE GENOMIC DNA]</scope>
    <source>
        <strain evidence="6 7">59</strain>
    </source>
</reference>
<dbReference type="Proteomes" id="UP000182661">
    <property type="component" value="Unassembled WGS sequence"/>
</dbReference>
<dbReference type="AlphaFoldDB" id="A0A657LVD1"/>
<evidence type="ECO:0000313" key="6">
    <source>
        <dbReference type="EMBL" id="OJF98317.1"/>
    </source>
</evidence>
<dbReference type="PANTHER" id="PTHR44366:SF1">
    <property type="entry name" value="UDP-N-ACETYLGLUCOSAMINE--PEPTIDE N-ACETYLGLUCOSAMINYLTRANSFERASE 110 KDA SUBUNIT"/>
    <property type="match status" value="1"/>
</dbReference>
<dbReference type="Pfam" id="PF13844">
    <property type="entry name" value="Glyco_transf_41"/>
    <property type="match status" value="2"/>
</dbReference>
<keyword evidence="4" id="KW-0802">TPR repeat</keyword>
<keyword evidence="7" id="KW-1185">Reference proteome</keyword>
<keyword evidence="3" id="KW-0677">Repeat</keyword>
<evidence type="ECO:0000259" key="5">
    <source>
        <dbReference type="Pfam" id="PF13844"/>
    </source>
</evidence>
<keyword evidence="2" id="KW-0808">Transferase</keyword>
<evidence type="ECO:0000313" key="7">
    <source>
        <dbReference type="Proteomes" id="UP000182661"/>
    </source>
</evidence>
<evidence type="ECO:0000256" key="1">
    <source>
        <dbReference type="ARBA" id="ARBA00004922"/>
    </source>
</evidence>
<sequence>MSMILQNALKSYHAGKYRQSLTLLSPLLAKSDAGLQTVLLAAQCHAKAEQYADAAHYYGRASEADGGKEPLFKTLAAAMLMRTNESKQALKAARHAARSGDFNSDGEEAYRRCLHNYLCLEEAAIEDQRFLQKLKSGEPAFFAVENPFDHISWCADESINARLTRIQKGKAFTAQSRAARRAQPHVYEDKIRIGYLSSDFSDQHATMRLFQGVILRHDPEKFEVTLFCHTEQKVIGTDKGMRRKYGRLIPISHLSDEKAAQLIRKHKIDILVDLKGHTKGARVDLINLGLAPIQVAYLGFPGSGNGIDCDYVISDPIVTPDSSKPHYHEKLCRLPESYQSNDDTHRALTPAATRAEAGLPETGIVFASFNAIRKITPATARLWVTILNSVPDSVLWMMCENEFARDNFLQYVTDEGLDESRVIFAKSLAYDLHIARLQAADIGLDTFPYNGHTTTSDKLWAGLPVVTMKGSHFASRVSESLLTALAVPELIAADAAGYVALCKTLASNPDQLKAIRDKLVENRFSAPLFDTERFTRHLEDAYIRMIDREKAGLEPDHIDVPARPARTAPFRK</sequence>
<feature type="domain" description="O-GlcNAc transferase C-terminal" evidence="5">
    <location>
        <begin position="351"/>
        <end position="537"/>
    </location>
</feature>
<comment type="pathway">
    <text evidence="1">Protein modification; protein glycosylation.</text>
</comment>
<dbReference type="InterPro" id="IPR011990">
    <property type="entry name" value="TPR-like_helical_dom_sf"/>
</dbReference>